<dbReference type="PIRSF" id="PIRSF001220">
    <property type="entry name" value="L-ASNase_gatD"/>
    <property type="match status" value="1"/>
</dbReference>
<dbReference type="InterPro" id="IPR027474">
    <property type="entry name" value="L-asparaginase_N"/>
</dbReference>
<dbReference type="SFLD" id="SFLDS00057">
    <property type="entry name" value="Glutaminase/Asparaginase"/>
    <property type="match status" value="1"/>
</dbReference>
<dbReference type="PANTHER" id="PTHR11707:SF28">
    <property type="entry name" value="60 KDA LYSOPHOSPHOLIPASE"/>
    <property type="match status" value="1"/>
</dbReference>
<evidence type="ECO:0000259" key="7">
    <source>
        <dbReference type="Pfam" id="PF00710"/>
    </source>
</evidence>
<dbReference type="InterPro" id="IPR027475">
    <property type="entry name" value="Asparaginase/glutaminase_AS2"/>
</dbReference>
<dbReference type="EC" id="3.5.1.1" evidence="2"/>
<dbReference type="Gene3D" id="3.40.50.1170">
    <property type="entry name" value="L-asparaginase, N-terminal domain"/>
    <property type="match status" value="1"/>
</dbReference>
<sequence>MTLKQSREPHVVLLATGGTIASRARPEAGGAAVASDTGEQLLESFRPASALPVRVVDVFRRGSYALTFDDMATVCHRIKEVLADPQVLGIVVTHGTDTMEETAYLADLSHDDPRPVVFTGAQNPADPPSPDGPDNLARAVAVAGSPAARGRGVLLSFAGWIFPARGVRKIHTVALDAFGNPDAGTAGSVTAAGDVHLAPPPPGRQILPLPASGQGAGSRVDLVASYPGADGVLLRAALDAGASGIVLQATGTGNANPTLCAAVGEATAAGVTVVTSTPVHAGPVVPIYGKGGGKDLLAAGAVPSGTLRPPQSLILLSLLLRLGTPRPRIIESFTQHGRPPS</sequence>
<dbReference type="PIRSF" id="PIRSF500176">
    <property type="entry name" value="L_ASNase"/>
    <property type="match status" value="1"/>
</dbReference>
<evidence type="ECO:0000256" key="6">
    <source>
        <dbReference type="PROSITE-ProRule" id="PRU10100"/>
    </source>
</evidence>
<dbReference type="InterPro" id="IPR006034">
    <property type="entry name" value="Asparaginase/glutaminase-like"/>
</dbReference>
<evidence type="ECO:0000259" key="8">
    <source>
        <dbReference type="Pfam" id="PF17763"/>
    </source>
</evidence>
<name>A0ABX1JSG0_9MICC</name>
<comment type="catalytic activity">
    <reaction evidence="4">
        <text>L-asparagine + H2O = L-aspartate + NH4(+)</text>
        <dbReference type="Rhea" id="RHEA:21016"/>
        <dbReference type="ChEBI" id="CHEBI:15377"/>
        <dbReference type="ChEBI" id="CHEBI:28938"/>
        <dbReference type="ChEBI" id="CHEBI:29991"/>
        <dbReference type="ChEBI" id="CHEBI:58048"/>
        <dbReference type="EC" id="3.5.1.1"/>
    </reaction>
</comment>
<dbReference type="CDD" id="cd08964">
    <property type="entry name" value="L-asparaginase_II"/>
    <property type="match status" value="1"/>
</dbReference>
<proteinExistence type="inferred from homology"/>
<dbReference type="PRINTS" id="PR00139">
    <property type="entry name" value="ASNGLNASE"/>
</dbReference>
<dbReference type="PROSITE" id="PS51732">
    <property type="entry name" value="ASN_GLN_ASE_3"/>
    <property type="match status" value="1"/>
</dbReference>
<comment type="caution">
    <text evidence="9">The sequence shown here is derived from an EMBL/GenBank/DDBJ whole genome shotgun (WGS) entry which is preliminary data.</text>
</comment>
<comment type="similarity">
    <text evidence="1">Belongs to the asparaginase 1 family.</text>
</comment>
<dbReference type="PANTHER" id="PTHR11707">
    <property type="entry name" value="L-ASPARAGINASE"/>
    <property type="match status" value="1"/>
</dbReference>
<dbReference type="Gene3D" id="3.40.50.40">
    <property type="match status" value="1"/>
</dbReference>
<keyword evidence="3" id="KW-0378">Hydrolase</keyword>
<dbReference type="PROSITE" id="PS00144">
    <property type="entry name" value="ASN_GLN_ASE_1"/>
    <property type="match status" value="1"/>
</dbReference>
<dbReference type="Pfam" id="PF00710">
    <property type="entry name" value="Asparaginase"/>
    <property type="match status" value="1"/>
</dbReference>
<evidence type="ECO:0000313" key="9">
    <source>
        <dbReference type="EMBL" id="NKX52227.1"/>
    </source>
</evidence>
<dbReference type="EMBL" id="JAAZSR010000452">
    <property type="protein sequence ID" value="NKX52227.1"/>
    <property type="molecule type" value="Genomic_DNA"/>
</dbReference>
<dbReference type="InterPro" id="IPR004550">
    <property type="entry name" value="AsnASE_II"/>
</dbReference>
<dbReference type="Pfam" id="PF17763">
    <property type="entry name" value="Asparaginase_C"/>
    <property type="match status" value="1"/>
</dbReference>
<evidence type="ECO:0000256" key="2">
    <source>
        <dbReference type="ARBA" id="ARBA00012920"/>
    </source>
</evidence>
<accession>A0ABX1JSG0</accession>
<dbReference type="InterPro" id="IPR027473">
    <property type="entry name" value="L-asparaginase_C"/>
</dbReference>
<evidence type="ECO:0000256" key="5">
    <source>
        <dbReference type="PROSITE-ProRule" id="PRU10099"/>
    </source>
</evidence>
<feature type="active site" evidence="6">
    <location>
        <position position="96"/>
    </location>
</feature>
<feature type="active site" evidence="5">
    <location>
        <position position="19"/>
    </location>
</feature>
<evidence type="ECO:0000256" key="3">
    <source>
        <dbReference type="ARBA" id="ARBA00022801"/>
    </source>
</evidence>
<evidence type="ECO:0000256" key="4">
    <source>
        <dbReference type="ARBA" id="ARBA00049366"/>
    </source>
</evidence>
<dbReference type="InterPro" id="IPR036152">
    <property type="entry name" value="Asp/glu_Ase-like_sf"/>
</dbReference>
<dbReference type="InterPro" id="IPR037152">
    <property type="entry name" value="L-asparaginase_N_sf"/>
</dbReference>
<keyword evidence="10" id="KW-1185">Reference proteome</keyword>
<dbReference type="InterPro" id="IPR040919">
    <property type="entry name" value="Asparaginase_C"/>
</dbReference>
<dbReference type="PROSITE" id="PS00917">
    <property type="entry name" value="ASN_GLN_ASE_2"/>
    <property type="match status" value="1"/>
</dbReference>
<feature type="domain" description="L-asparaginase N-terminal" evidence="7">
    <location>
        <begin position="10"/>
        <end position="197"/>
    </location>
</feature>
<organism evidence="9 10">
    <name type="scientific">Arthrobacter deserti</name>
    <dbReference type="NCBI Taxonomy" id="1742687"/>
    <lineage>
        <taxon>Bacteria</taxon>
        <taxon>Bacillati</taxon>
        <taxon>Actinomycetota</taxon>
        <taxon>Actinomycetes</taxon>
        <taxon>Micrococcales</taxon>
        <taxon>Micrococcaceae</taxon>
        <taxon>Arthrobacter</taxon>
    </lineage>
</organism>
<reference evidence="9 10" key="1">
    <citation type="submission" date="2020-04" db="EMBL/GenBank/DDBJ databases">
        <authorList>
            <person name="Liu S."/>
        </authorList>
    </citation>
    <scope>NUCLEOTIDE SEQUENCE [LARGE SCALE GENOMIC DNA]</scope>
    <source>
        <strain evidence="9 10">CGMCC 1.15091</strain>
    </source>
</reference>
<evidence type="ECO:0000256" key="1">
    <source>
        <dbReference type="ARBA" id="ARBA00010518"/>
    </source>
</evidence>
<evidence type="ECO:0000313" key="10">
    <source>
        <dbReference type="Proteomes" id="UP000523795"/>
    </source>
</evidence>
<dbReference type="InterPro" id="IPR020827">
    <property type="entry name" value="Asparaginase/glutaminase_AS1"/>
</dbReference>
<dbReference type="Proteomes" id="UP000523795">
    <property type="component" value="Unassembled WGS sequence"/>
</dbReference>
<dbReference type="SMART" id="SM00870">
    <property type="entry name" value="Asparaginase"/>
    <property type="match status" value="1"/>
</dbReference>
<gene>
    <name evidence="9" type="ORF">HER39_16960</name>
</gene>
<dbReference type="SUPFAM" id="SSF53774">
    <property type="entry name" value="Glutaminase/Asparaginase"/>
    <property type="match status" value="1"/>
</dbReference>
<protein>
    <recommendedName>
        <fullName evidence="2">asparaginase</fullName>
        <ecNumber evidence="2">3.5.1.1</ecNumber>
    </recommendedName>
</protein>
<feature type="domain" description="Asparaginase/glutaminase C-terminal" evidence="8">
    <location>
        <begin position="219"/>
        <end position="329"/>
    </location>
</feature>